<feature type="signal peptide" evidence="1">
    <location>
        <begin position="1"/>
        <end position="17"/>
    </location>
</feature>
<evidence type="ECO:0008006" key="4">
    <source>
        <dbReference type="Google" id="ProtNLM"/>
    </source>
</evidence>
<protein>
    <recommendedName>
        <fullName evidence="4">Secreted protein</fullName>
    </recommendedName>
</protein>
<evidence type="ECO:0000313" key="3">
    <source>
        <dbReference type="Proteomes" id="UP000784294"/>
    </source>
</evidence>
<keyword evidence="3" id="KW-1185">Reference proteome</keyword>
<evidence type="ECO:0000313" key="2">
    <source>
        <dbReference type="EMBL" id="VEL32155.1"/>
    </source>
</evidence>
<evidence type="ECO:0000256" key="1">
    <source>
        <dbReference type="SAM" id="SignalP"/>
    </source>
</evidence>
<keyword evidence="1" id="KW-0732">Signal</keyword>
<sequence length="151" mass="16348">MLFALCSLLFALCLFLAEETTRLVRTRDLRLAIAPSDGQVVPRTGGRTVGPDASRERVCVLSAVHISPGPVWGRSAATGLSKRMDGPPSRPLLATLDRLIGQFVRCAAAGRVDFALLPFGQHFRLRHLHFGFGDCAARRQVCALEALPDPS</sequence>
<dbReference type="EMBL" id="CAAALY010130928">
    <property type="protein sequence ID" value="VEL32155.1"/>
    <property type="molecule type" value="Genomic_DNA"/>
</dbReference>
<accession>A0A3S5CM33</accession>
<proteinExistence type="predicted"/>
<comment type="caution">
    <text evidence="2">The sequence shown here is derived from an EMBL/GenBank/DDBJ whole genome shotgun (WGS) entry which is preliminary data.</text>
</comment>
<feature type="chain" id="PRO_5018661817" description="Secreted protein" evidence="1">
    <location>
        <begin position="18"/>
        <end position="151"/>
    </location>
</feature>
<organism evidence="2 3">
    <name type="scientific">Protopolystoma xenopodis</name>
    <dbReference type="NCBI Taxonomy" id="117903"/>
    <lineage>
        <taxon>Eukaryota</taxon>
        <taxon>Metazoa</taxon>
        <taxon>Spiralia</taxon>
        <taxon>Lophotrochozoa</taxon>
        <taxon>Platyhelminthes</taxon>
        <taxon>Monogenea</taxon>
        <taxon>Polyopisthocotylea</taxon>
        <taxon>Polystomatidea</taxon>
        <taxon>Polystomatidae</taxon>
        <taxon>Protopolystoma</taxon>
    </lineage>
</organism>
<reference evidence="2" key="1">
    <citation type="submission" date="2018-11" db="EMBL/GenBank/DDBJ databases">
        <authorList>
            <consortium name="Pathogen Informatics"/>
        </authorList>
    </citation>
    <scope>NUCLEOTIDE SEQUENCE</scope>
</reference>
<dbReference type="Proteomes" id="UP000784294">
    <property type="component" value="Unassembled WGS sequence"/>
</dbReference>
<dbReference type="AlphaFoldDB" id="A0A3S5CM33"/>
<gene>
    <name evidence="2" type="ORF">PXEA_LOCUS25595</name>
</gene>
<name>A0A3S5CM33_9PLAT</name>